<evidence type="ECO:0000313" key="1">
    <source>
        <dbReference type="EMBL" id="KAG5411745.1"/>
    </source>
</evidence>
<name>A0ABQ7NNW5_BRACM</name>
<dbReference type="Proteomes" id="UP000823674">
    <property type="component" value="Chromosome A02"/>
</dbReference>
<proteinExistence type="predicted"/>
<gene>
    <name evidence="1" type="primary">A02p049650.1_BraROA</name>
    <name evidence="1" type="ORF">IGI04_008064</name>
</gene>
<accession>A0ABQ7NNW5</accession>
<comment type="caution">
    <text evidence="1">The sequence shown here is derived from an EMBL/GenBank/DDBJ whole genome shotgun (WGS) entry which is preliminary data.</text>
</comment>
<protein>
    <submittedName>
        <fullName evidence="1">Uncharacterized protein</fullName>
    </submittedName>
</protein>
<organism evidence="1 2">
    <name type="scientific">Brassica rapa subsp. trilocularis</name>
    <dbReference type="NCBI Taxonomy" id="1813537"/>
    <lineage>
        <taxon>Eukaryota</taxon>
        <taxon>Viridiplantae</taxon>
        <taxon>Streptophyta</taxon>
        <taxon>Embryophyta</taxon>
        <taxon>Tracheophyta</taxon>
        <taxon>Spermatophyta</taxon>
        <taxon>Magnoliopsida</taxon>
        <taxon>eudicotyledons</taxon>
        <taxon>Gunneridae</taxon>
        <taxon>Pentapetalae</taxon>
        <taxon>rosids</taxon>
        <taxon>malvids</taxon>
        <taxon>Brassicales</taxon>
        <taxon>Brassicaceae</taxon>
        <taxon>Brassiceae</taxon>
        <taxon>Brassica</taxon>
    </lineage>
</organism>
<reference evidence="1 2" key="1">
    <citation type="submission" date="2021-03" db="EMBL/GenBank/DDBJ databases">
        <authorList>
            <person name="King G.J."/>
            <person name="Bancroft I."/>
            <person name="Baten A."/>
            <person name="Bloomfield J."/>
            <person name="Borpatragohain P."/>
            <person name="He Z."/>
            <person name="Irish N."/>
            <person name="Irwin J."/>
            <person name="Liu K."/>
            <person name="Mauleon R.P."/>
            <person name="Moore J."/>
            <person name="Morris R."/>
            <person name="Ostergaard L."/>
            <person name="Wang B."/>
            <person name="Wells R."/>
        </authorList>
    </citation>
    <scope>NUCLEOTIDE SEQUENCE [LARGE SCALE GENOMIC DNA]</scope>
    <source>
        <strain evidence="1">R-o-18</strain>
        <tissue evidence="1">Leaf</tissue>
    </source>
</reference>
<evidence type="ECO:0000313" key="2">
    <source>
        <dbReference type="Proteomes" id="UP000823674"/>
    </source>
</evidence>
<dbReference type="EMBL" id="JADBGQ010000002">
    <property type="protein sequence ID" value="KAG5411745.1"/>
    <property type="molecule type" value="Genomic_DNA"/>
</dbReference>
<sequence>MQLRNRRLLLSKKRGASFSPPKVPGALLLQNLDLTDTRSPVNLPSKSWLQRFCMQMSDVSKVSHEAICFRVGWSMFCFIDVKYLILIYVRECRIMEDSLLGLHRVKSQSVSEESLKDAPVPAIVYENSIHCDLFIVEVE</sequence>
<keyword evidence="2" id="KW-1185">Reference proteome</keyword>